<evidence type="ECO:0000256" key="4">
    <source>
        <dbReference type="SAM" id="Coils"/>
    </source>
</evidence>
<evidence type="ECO:0000256" key="2">
    <source>
        <dbReference type="ARBA" id="ARBA00022741"/>
    </source>
</evidence>
<dbReference type="CDD" id="cd03221">
    <property type="entry name" value="ABCF_EF-3"/>
    <property type="match status" value="2"/>
</dbReference>
<gene>
    <name evidence="6" type="ORF">SAMN05877753_11165</name>
</gene>
<keyword evidence="2" id="KW-0547">Nucleotide-binding</keyword>
<keyword evidence="7" id="KW-1185">Reference proteome</keyword>
<sequence>MLFLQAHQLKCMIKDRIIFDIPELKLYKGDRIGLVGKNGVGKSLLFKGLIGEFEVDAVISWYGSFTYVKQLDSEYANSSLSGGEQTLKRLEEAFAAEADILLLDEPTNHLDWKRIEDLENRLMTFKGAFVIVSHDRSLLDKVCTEIWEIADGRLTSYKGNYSFYEEEKKRQWELQNEAYEKYEKEKQRLLKRYRDKQEQAKGMTKPPSRMGNSEWQLYKNKASAKKGKIERVAKVVKERLDRLEEVKKPVEPDKIILEYLSFTEIHRSHLIMTPELSKSFSQKKLYTTPRLTVTKGSKTAIIGPNGCGKTTLLKQIFSNDGVELAQNLKIGFFEQQLEHLPTEQTVLDYLSHESTMSQTMIRTVLGRLRLKEDDVKKKMKALSGGERVKAAFAKLVTTDYNLLVLDEPTNHLDIDAIEAVEDLLLAYPGTVLFTSHDRRFVDQVADHLWIFHNETVEPFTGTILEWNQRKNQVEEKNPEEKLLLETRLTELISRLSMPSPKDDVATLDREYQQILEKLKLM</sequence>
<dbReference type="PANTHER" id="PTHR19211:SF100">
    <property type="entry name" value="RIBOSOME PROTECTION PROTEIN VMLR"/>
    <property type="match status" value="1"/>
</dbReference>
<keyword evidence="1" id="KW-0677">Repeat</keyword>
<dbReference type="SMART" id="SM00382">
    <property type="entry name" value="AAA"/>
    <property type="match status" value="2"/>
</dbReference>
<dbReference type="InterPro" id="IPR050611">
    <property type="entry name" value="ABCF"/>
</dbReference>
<protein>
    <submittedName>
        <fullName evidence="6">Macrolide transport system ATP-binding/permease protein</fullName>
    </submittedName>
</protein>
<dbReference type="Proteomes" id="UP000219546">
    <property type="component" value="Unassembled WGS sequence"/>
</dbReference>
<evidence type="ECO:0000256" key="3">
    <source>
        <dbReference type="ARBA" id="ARBA00022840"/>
    </source>
</evidence>
<dbReference type="InterPro" id="IPR027417">
    <property type="entry name" value="P-loop_NTPase"/>
</dbReference>
<dbReference type="PANTHER" id="PTHR19211">
    <property type="entry name" value="ATP-BINDING TRANSPORT PROTEIN-RELATED"/>
    <property type="match status" value="1"/>
</dbReference>
<evidence type="ECO:0000256" key="1">
    <source>
        <dbReference type="ARBA" id="ARBA00022737"/>
    </source>
</evidence>
<feature type="coiled-coil region" evidence="4">
    <location>
        <begin position="172"/>
        <end position="199"/>
    </location>
</feature>
<dbReference type="AlphaFoldDB" id="A0A285D5V4"/>
<evidence type="ECO:0000313" key="7">
    <source>
        <dbReference type="Proteomes" id="UP000219546"/>
    </source>
</evidence>
<reference evidence="6 7" key="1">
    <citation type="submission" date="2017-08" db="EMBL/GenBank/DDBJ databases">
        <authorList>
            <person name="de Groot N.N."/>
        </authorList>
    </citation>
    <scope>NUCLEOTIDE SEQUENCE [LARGE SCALE GENOMIC DNA]</scope>
    <source>
        <strain evidence="6 7">JC228</strain>
    </source>
</reference>
<proteinExistence type="predicted"/>
<evidence type="ECO:0000313" key="6">
    <source>
        <dbReference type="EMBL" id="SNX75197.1"/>
    </source>
</evidence>
<dbReference type="InterPro" id="IPR003439">
    <property type="entry name" value="ABC_transporter-like_ATP-bd"/>
</dbReference>
<evidence type="ECO:0000259" key="5">
    <source>
        <dbReference type="PROSITE" id="PS50893"/>
    </source>
</evidence>
<name>A0A285D5V4_9BACI</name>
<dbReference type="GO" id="GO:0016887">
    <property type="term" value="F:ATP hydrolysis activity"/>
    <property type="evidence" value="ECO:0007669"/>
    <property type="project" value="InterPro"/>
</dbReference>
<dbReference type="NCBIfam" id="NF000355">
    <property type="entry name" value="ribo_prot_ABC_F"/>
    <property type="match status" value="1"/>
</dbReference>
<feature type="domain" description="ABC transporter" evidence="5">
    <location>
        <begin position="271"/>
        <end position="478"/>
    </location>
</feature>
<dbReference type="Gene3D" id="3.40.50.300">
    <property type="entry name" value="P-loop containing nucleotide triphosphate hydrolases"/>
    <property type="match status" value="3"/>
</dbReference>
<dbReference type="PROSITE" id="PS50893">
    <property type="entry name" value="ABC_TRANSPORTER_2"/>
    <property type="match status" value="1"/>
</dbReference>
<organism evidence="6 7">
    <name type="scientific">Bacillus oleivorans</name>
    <dbReference type="NCBI Taxonomy" id="1448271"/>
    <lineage>
        <taxon>Bacteria</taxon>
        <taxon>Bacillati</taxon>
        <taxon>Bacillota</taxon>
        <taxon>Bacilli</taxon>
        <taxon>Bacillales</taxon>
        <taxon>Bacillaceae</taxon>
        <taxon>Bacillus</taxon>
    </lineage>
</organism>
<dbReference type="InterPro" id="IPR017871">
    <property type="entry name" value="ABC_transporter-like_CS"/>
</dbReference>
<dbReference type="SUPFAM" id="SSF52540">
    <property type="entry name" value="P-loop containing nucleoside triphosphate hydrolases"/>
    <property type="match status" value="2"/>
</dbReference>
<dbReference type="InterPro" id="IPR003593">
    <property type="entry name" value="AAA+_ATPase"/>
</dbReference>
<dbReference type="EMBL" id="OAOP01000011">
    <property type="protein sequence ID" value="SNX75197.1"/>
    <property type="molecule type" value="Genomic_DNA"/>
</dbReference>
<dbReference type="RefSeq" id="WP_097160335.1">
    <property type="nucleotide sequence ID" value="NZ_JBEPMQ010000014.1"/>
</dbReference>
<dbReference type="PROSITE" id="PS00211">
    <property type="entry name" value="ABC_TRANSPORTER_1"/>
    <property type="match status" value="1"/>
</dbReference>
<keyword evidence="4" id="KW-0175">Coiled coil</keyword>
<dbReference type="OrthoDB" id="9760950at2"/>
<accession>A0A285D5V4</accession>
<keyword evidence="3 6" id="KW-0067">ATP-binding</keyword>
<dbReference type="GO" id="GO:0005524">
    <property type="term" value="F:ATP binding"/>
    <property type="evidence" value="ECO:0007669"/>
    <property type="project" value="UniProtKB-KW"/>
</dbReference>
<dbReference type="Pfam" id="PF00005">
    <property type="entry name" value="ABC_tran"/>
    <property type="match status" value="1"/>
</dbReference>